<organism evidence="2 3">
    <name type="scientific">Thalassobaculum fulvum</name>
    <dbReference type="NCBI Taxonomy" id="1633335"/>
    <lineage>
        <taxon>Bacteria</taxon>
        <taxon>Pseudomonadati</taxon>
        <taxon>Pseudomonadota</taxon>
        <taxon>Alphaproteobacteria</taxon>
        <taxon>Rhodospirillales</taxon>
        <taxon>Thalassobaculaceae</taxon>
        <taxon>Thalassobaculum</taxon>
    </lineage>
</organism>
<evidence type="ECO:0000313" key="3">
    <source>
        <dbReference type="Proteomes" id="UP000630353"/>
    </source>
</evidence>
<dbReference type="GO" id="GO:0006633">
    <property type="term" value="P:fatty acid biosynthetic process"/>
    <property type="evidence" value="ECO:0007669"/>
    <property type="project" value="InterPro"/>
</dbReference>
<dbReference type="Proteomes" id="UP000630353">
    <property type="component" value="Unassembled WGS sequence"/>
</dbReference>
<dbReference type="PANTHER" id="PTHR43437">
    <property type="entry name" value="HYDROXYACYL-THIOESTER DEHYDRATASE TYPE 2, MITOCHONDRIAL-RELATED"/>
    <property type="match status" value="1"/>
</dbReference>
<dbReference type="InterPro" id="IPR002539">
    <property type="entry name" value="MaoC-like_dom"/>
</dbReference>
<dbReference type="RefSeq" id="WP_189987797.1">
    <property type="nucleotide sequence ID" value="NZ_BMZS01000002.1"/>
</dbReference>
<dbReference type="Pfam" id="PF01575">
    <property type="entry name" value="MaoC_dehydratas"/>
    <property type="match status" value="1"/>
</dbReference>
<dbReference type="InterPro" id="IPR003965">
    <property type="entry name" value="Fatty_acid_synthase"/>
</dbReference>
<comment type="caution">
    <text evidence="2">The sequence shown here is derived from an EMBL/GenBank/DDBJ whole genome shotgun (WGS) entry which is preliminary data.</text>
</comment>
<dbReference type="InterPro" id="IPR050965">
    <property type="entry name" value="UPF0336/Enoyl-CoA_hydratase"/>
</dbReference>
<reference evidence="2" key="2">
    <citation type="submission" date="2020-09" db="EMBL/GenBank/DDBJ databases">
        <authorList>
            <person name="Sun Q."/>
            <person name="Kim S."/>
        </authorList>
    </citation>
    <scope>NUCLEOTIDE SEQUENCE</scope>
    <source>
        <strain evidence="2">KCTC 42651</strain>
    </source>
</reference>
<name>A0A919CNE8_9PROT</name>
<dbReference type="AlphaFoldDB" id="A0A919CNE8"/>
<evidence type="ECO:0000259" key="1">
    <source>
        <dbReference type="Pfam" id="PF01575"/>
    </source>
</evidence>
<evidence type="ECO:0000313" key="2">
    <source>
        <dbReference type="EMBL" id="GHD43459.1"/>
    </source>
</evidence>
<dbReference type="GO" id="GO:0005835">
    <property type="term" value="C:fatty acid synthase complex"/>
    <property type="evidence" value="ECO:0007669"/>
    <property type="project" value="InterPro"/>
</dbReference>
<accession>A0A919CNE8</accession>
<reference evidence="2" key="1">
    <citation type="journal article" date="2014" name="Int. J. Syst. Evol. Microbiol.">
        <title>Complete genome sequence of Corynebacterium casei LMG S-19264T (=DSM 44701T), isolated from a smear-ripened cheese.</title>
        <authorList>
            <consortium name="US DOE Joint Genome Institute (JGI-PGF)"/>
            <person name="Walter F."/>
            <person name="Albersmeier A."/>
            <person name="Kalinowski J."/>
            <person name="Ruckert C."/>
        </authorList>
    </citation>
    <scope>NUCLEOTIDE SEQUENCE</scope>
    <source>
        <strain evidence="2">KCTC 42651</strain>
    </source>
</reference>
<dbReference type="Gene3D" id="3.10.129.10">
    <property type="entry name" value="Hotdog Thioesterase"/>
    <property type="match status" value="1"/>
</dbReference>
<feature type="domain" description="MaoC-like" evidence="1">
    <location>
        <begin position="6"/>
        <end position="92"/>
    </location>
</feature>
<dbReference type="SUPFAM" id="SSF54637">
    <property type="entry name" value="Thioesterase/thiol ester dehydrase-isomerase"/>
    <property type="match status" value="1"/>
</dbReference>
<sequence length="129" mass="14473">MTTIRESRVFTQAEFDRFAAVSGDDNPIHVDPRFSAETRFGRTVAHGMLLYAALWGVIRRHFPSAVQETQDLMFPAPTYAGEPMRLEVDELDRPESDLLDLAVRVVAEADGTVTLDGRTRIRLRNGAAR</sequence>
<dbReference type="PANTHER" id="PTHR43437:SF3">
    <property type="entry name" value="HYDROXYACYL-THIOESTER DEHYDRATASE TYPE 2, MITOCHONDRIAL"/>
    <property type="match status" value="1"/>
</dbReference>
<proteinExistence type="predicted"/>
<keyword evidence="3" id="KW-1185">Reference proteome</keyword>
<gene>
    <name evidence="2" type="ORF">GCM10017083_09640</name>
</gene>
<dbReference type="GO" id="GO:0019171">
    <property type="term" value="F:(3R)-hydroxyacyl-[acyl-carrier-protein] dehydratase activity"/>
    <property type="evidence" value="ECO:0007669"/>
    <property type="project" value="TreeGrafter"/>
</dbReference>
<dbReference type="EMBL" id="BMZS01000002">
    <property type="protein sequence ID" value="GHD43459.1"/>
    <property type="molecule type" value="Genomic_DNA"/>
</dbReference>
<protein>
    <submittedName>
        <fullName evidence="2">Dehydratase</fullName>
    </submittedName>
</protein>
<dbReference type="InterPro" id="IPR029069">
    <property type="entry name" value="HotDog_dom_sf"/>
</dbReference>
<dbReference type="GO" id="GO:0004312">
    <property type="term" value="F:fatty acid synthase activity"/>
    <property type="evidence" value="ECO:0007669"/>
    <property type="project" value="InterPro"/>
</dbReference>
<dbReference type="PRINTS" id="PR01483">
    <property type="entry name" value="FASYNTHASE"/>
</dbReference>